<feature type="transmembrane region" description="Helical" evidence="7">
    <location>
        <begin position="354"/>
        <end position="374"/>
    </location>
</feature>
<feature type="transmembrane region" description="Helical" evidence="7">
    <location>
        <begin position="314"/>
        <end position="342"/>
    </location>
</feature>
<keyword evidence="11" id="KW-1185">Reference proteome</keyword>
<evidence type="ECO:0000256" key="5">
    <source>
        <dbReference type="ARBA" id="ARBA00023136"/>
    </source>
</evidence>
<evidence type="ECO:0000256" key="3">
    <source>
        <dbReference type="ARBA" id="ARBA00022692"/>
    </source>
</evidence>
<sequence>MRRGRADLTQLALEAVANLRGQGRRSVLALLGIVIGSAAIVALMNIAYIAQIEAMKSFRQTGVDILAVQAEGAAGLDPARIDAVVKMDTAALSAAPLATAMLEAGANGKTSNVTVAGVTPAISTLAGLSTSSGRLLRELDDCSQVAVLGPKAALNLSSPGAAMMPGSLIRIGSYAFTVVGVLTQTPPQALSPVQYDNAVLIPLTCARRVMASDTATGALIRLQPEADTEAAVIRYTAALSTPQAPVRVQDARSMIQAMKKQMAMLGGVLVAIGSISLLVGGVGVMNVMLMTVMERRREIGLRAAIGATPGDIRMMFLIEAVVLALGGGVLGDVLGVGLTWVATLFLPFEFAVNWGVMILGAGVAASVGLVFGLYPAIAASRILPIEALRGD</sequence>
<protein>
    <submittedName>
        <fullName evidence="10">ABC transporter permease</fullName>
    </submittedName>
</protein>
<feature type="domain" description="MacB-like periplasmic core" evidence="9">
    <location>
        <begin position="26"/>
        <end position="232"/>
    </location>
</feature>
<keyword evidence="3 7" id="KW-0812">Transmembrane</keyword>
<evidence type="ECO:0000259" key="9">
    <source>
        <dbReference type="Pfam" id="PF12704"/>
    </source>
</evidence>
<evidence type="ECO:0000259" key="8">
    <source>
        <dbReference type="Pfam" id="PF02687"/>
    </source>
</evidence>
<comment type="similarity">
    <text evidence="6">Belongs to the ABC-4 integral membrane protein family.</text>
</comment>
<comment type="subcellular location">
    <subcellularLocation>
        <location evidence="1">Cell membrane</location>
        <topology evidence="1">Multi-pass membrane protein</topology>
    </subcellularLocation>
</comment>
<name>A0ABZ2I7P2_9CAUL</name>
<accession>A0ABZ2I7P2</accession>
<keyword evidence="5 7" id="KW-0472">Membrane</keyword>
<organism evidence="10 11">
    <name type="scientific">Brevundimonas olei</name>
    <dbReference type="NCBI Taxonomy" id="657642"/>
    <lineage>
        <taxon>Bacteria</taxon>
        <taxon>Pseudomonadati</taxon>
        <taxon>Pseudomonadota</taxon>
        <taxon>Alphaproteobacteria</taxon>
        <taxon>Caulobacterales</taxon>
        <taxon>Caulobacteraceae</taxon>
        <taxon>Brevundimonas</taxon>
    </lineage>
</organism>
<dbReference type="RefSeq" id="WP_338575530.1">
    <property type="nucleotide sequence ID" value="NZ_CP146369.1"/>
</dbReference>
<dbReference type="EMBL" id="CP146369">
    <property type="protein sequence ID" value="WWT53657.1"/>
    <property type="molecule type" value="Genomic_DNA"/>
</dbReference>
<reference evidence="10 11" key="1">
    <citation type="submission" date="2024-02" db="EMBL/GenBank/DDBJ databases">
        <title>Distribution and functional of Brevundimonas-related endobacteria within Verticillium dahliae.</title>
        <authorList>
            <person name="Zeng H."/>
        </authorList>
    </citation>
    <scope>NUCLEOTIDE SEQUENCE [LARGE SCALE GENOMIC DNA]</scope>
    <source>
        <strain evidence="10 11">TRM 44200</strain>
    </source>
</reference>
<proteinExistence type="inferred from homology"/>
<evidence type="ECO:0000256" key="6">
    <source>
        <dbReference type="ARBA" id="ARBA00038076"/>
    </source>
</evidence>
<evidence type="ECO:0000256" key="7">
    <source>
        <dbReference type="SAM" id="Phobius"/>
    </source>
</evidence>
<evidence type="ECO:0000256" key="1">
    <source>
        <dbReference type="ARBA" id="ARBA00004651"/>
    </source>
</evidence>
<feature type="domain" description="ABC3 transporter permease C-terminal" evidence="8">
    <location>
        <begin position="272"/>
        <end position="382"/>
    </location>
</feature>
<dbReference type="PANTHER" id="PTHR30572:SF4">
    <property type="entry name" value="ABC TRANSPORTER PERMEASE YTRF"/>
    <property type="match status" value="1"/>
</dbReference>
<feature type="transmembrane region" description="Helical" evidence="7">
    <location>
        <begin position="27"/>
        <end position="50"/>
    </location>
</feature>
<dbReference type="Pfam" id="PF12704">
    <property type="entry name" value="MacB_PCD"/>
    <property type="match status" value="1"/>
</dbReference>
<keyword evidence="4 7" id="KW-1133">Transmembrane helix</keyword>
<dbReference type="Pfam" id="PF02687">
    <property type="entry name" value="FtsX"/>
    <property type="match status" value="1"/>
</dbReference>
<dbReference type="PANTHER" id="PTHR30572">
    <property type="entry name" value="MEMBRANE COMPONENT OF TRANSPORTER-RELATED"/>
    <property type="match status" value="1"/>
</dbReference>
<evidence type="ECO:0000256" key="4">
    <source>
        <dbReference type="ARBA" id="ARBA00022989"/>
    </source>
</evidence>
<dbReference type="Proteomes" id="UP001363460">
    <property type="component" value="Chromosome"/>
</dbReference>
<evidence type="ECO:0000313" key="10">
    <source>
        <dbReference type="EMBL" id="WWT53657.1"/>
    </source>
</evidence>
<dbReference type="InterPro" id="IPR050250">
    <property type="entry name" value="Macrolide_Exporter_MacB"/>
</dbReference>
<dbReference type="InterPro" id="IPR003838">
    <property type="entry name" value="ABC3_permease_C"/>
</dbReference>
<feature type="transmembrane region" description="Helical" evidence="7">
    <location>
        <begin position="262"/>
        <end position="293"/>
    </location>
</feature>
<evidence type="ECO:0000313" key="11">
    <source>
        <dbReference type="Proteomes" id="UP001363460"/>
    </source>
</evidence>
<dbReference type="InterPro" id="IPR025857">
    <property type="entry name" value="MacB_PCD"/>
</dbReference>
<gene>
    <name evidence="10" type="ORF">V8J38_10345</name>
</gene>
<evidence type="ECO:0000256" key="2">
    <source>
        <dbReference type="ARBA" id="ARBA00022475"/>
    </source>
</evidence>
<keyword evidence="2" id="KW-1003">Cell membrane</keyword>